<reference evidence="2 3" key="1">
    <citation type="submission" date="2017-10" db="EMBL/GenBank/DDBJ databases">
        <title>Comparative genomics between pathogenic Norcardia.</title>
        <authorList>
            <person name="Zeng L."/>
        </authorList>
    </citation>
    <scope>NUCLEOTIDE SEQUENCE [LARGE SCALE GENOMIC DNA]</scope>
    <source>
        <strain evidence="2 3">NC_YFY_NT001</strain>
    </source>
</reference>
<dbReference type="Proteomes" id="UP000221961">
    <property type="component" value="Chromosome"/>
</dbReference>
<evidence type="ECO:0000313" key="2">
    <source>
        <dbReference type="EMBL" id="ATL69512.1"/>
    </source>
</evidence>
<keyword evidence="1" id="KW-1133">Transmembrane helix</keyword>
<dbReference type="Gene3D" id="1.20.1250.20">
    <property type="entry name" value="MFS general substrate transporter like domains"/>
    <property type="match status" value="1"/>
</dbReference>
<dbReference type="InterPro" id="IPR036259">
    <property type="entry name" value="MFS_trans_sf"/>
</dbReference>
<dbReference type="RefSeq" id="WP_098696533.1">
    <property type="nucleotide sequence ID" value="NZ_JAAFZG010000009.1"/>
</dbReference>
<organism evidence="2 3">
    <name type="scientific">Nocardia terpenica</name>
    <dbReference type="NCBI Taxonomy" id="455432"/>
    <lineage>
        <taxon>Bacteria</taxon>
        <taxon>Bacillati</taxon>
        <taxon>Actinomycetota</taxon>
        <taxon>Actinomycetes</taxon>
        <taxon>Mycobacteriales</taxon>
        <taxon>Nocardiaceae</taxon>
        <taxon>Nocardia</taxon>
    </lineage>
</organism>
<protein>
    <recommendedName>
        <fullName evidence="4">Major facilitator superfamily (MFS) profile domain-containing protein</fullName>
    </recommendedName>
</protein>
<sequence>MIIVHGRRFPLPSRTAAGMPLAAGGLLIAMPRVGLVVALVGRGYAMDRFGARAAVIASPTVAFVATALCILSTNHGVQGVLLLVAGMGTASINGVIAGWFPPDRRGVAMGIVQASERWSFPQSLRRTDFPARSRCPRYRWPR</sequence>
<dbReference type="KEGG" id="ntp:CRH09_28375"/>
<dbReference type="GO" id="GO:0022857">
    <property type="term" value="F:transmembrane transporter activity"/>
    <property type="evidence" value="ECO:0007669"/>
    <property type="project" value="InterPro"/>
</dbReference>
<accession>A0A291RQL7</accession>
<keyword evidence="1" id="KW-0812">Transmembrane</keyword>
<feature type="transmembrane region" description="Helical" evidence="1">
    <location>
        <begin position="79"/>
        <end position="100"/>
    </location>
</feature>
<dbReference type="Pfam" id="PF07690">
    <property type="entry name" value="MFS_1"/>
    <property type="match status" value="1"/>
</dbReference>
<feature type="transmembrane region" description="Helical" evidence="1">
    <location>
        <begin position="53"/>
        <end position="73"/>
    </location>
</feature>
<evidence type="ECO:0008006" key="4">
    <source>
        <dbReference type="Google" id="ProtNLM"/>
    </source>
</evidence>
<dbReference type="AlphaFoldDB" id="A0A291RQL7"/>
<dbReference type="SUPFAM" id="SSF103473">
    <property type="entry name" value="MFS general substrate transporter"/>
    <property type="match status" value="1"/>
</dbReference>
<name>A0A291RQL7_9NOCA</name>
<gene>
    <name evidence="2" type="ORF">CRH09_28375</name>
</gene>
<dbReference type="EMBL" id="CP023778">
    <property type="protein sequence ID" value="ATL69512.1"/>
    <property type="molecule type" value="Genomic_DNA"/>
</dbReference>
<dbReference type="InterPro" id="IPR011701">
    <property type="entry name" value="MFS"/>
</dbReference>
<evidence type="ECO:0000313" key="3">
    <source>
        <dbReference type="Proteomes" id="UP000221961"/>
    </source>
</evidence>
<feature type="transmembrane region" description="Helical" evidence="1">
    <location>
        <begin position="20"/>
        <end position="41"/>
    </location>
</feature>
<proteinExistence type="predicted"/>
<evidence type="ECO:0000256" key="1">
    <source>
        <dbReference type="SAM" id="Phobius"/>
    </source>
</evidence>
<keyword evidence="1" id="KW-0472">Membrane</keyword>